<comment type="caution">
    <text evidence="2">The sequence shown here is derived from an EMBL/GenBank/DDBJ whole genome shotgun (WGS) entry which is preliminary data.</text>
</comment>
<name>A0AAD7FDM5_9AGAR</name>
<keyword evidence="1" id="KW-0812">Transmembrane</keyword>
<protein>
    <submittedName>
        <fullName evidence="2">Uncharacterized protein</fullName>
    </submittedName>
</protein>
<proteinExistence type="predicted"/>
<sequence length="170" mass="17638">MIILPEPAVSSHLAFSGGHHVPDSHISLAALHLPLGFLAGLALAALMLSMRRSLAASGLFVNHQVVRKMPEVFASADLLSPSVSWELKGAAMMGPPSFIPSLRPRPALPRQYQSCPPASMAKIIMVRHMCSSASAHTPTALASQSSRSSASSCTVAGRFDAQGTLSAGAG</sequence>
<dbReference type="EMBL" id="JARKIF010000020">
    <property type="protein sequence ID" value="KAJ7617747.1"/>
    <property type="molecule type" value="Genomic_DNA"/>
</dbReference>
<keyword evidence="1" id="KW-0472">Membrane</keyword>
<dbReference type="Proteomes" id="UP001221142">
    <property type="component" value="Unassembled WGS sequence"/>
</dbReference>
<evidence type="ECO:0000256" key="1">
    <source>
        <dbReference type="SAM" id="Phobius"/>
    </source>
</evidence>
<evidence type="ECO:0000313" key="2">
    <source>
        <dbReference type="EMBL" id="KAJ7617747.1"/>
    </source>
</evidence>
<evidence type="ECO:0000313" key="3">
    <source>
        <dbReference type="Proteomes" id="UP001221142"/>
    </source>
</evidence>
<keyword evidence="3" id="KW-1185">Reference proteome</keyword>
<dbReference type="AlphaFoldDB" id="A0AAD7FDM5"/>
<reference evidence="2" key="1">
    <citation type="submission" date="2023-03" db="EMBL/GenBank/DDBJ databases">
        <title>Massive genome expansion in bonnet fungi (Mycena s.s.) driven by repeated elements and novel gene families across ecological guilds.</title>
        <authorList>
            <consortium name="Lawrence Berkeley National Laboratory"/>
            <person name="Harder C.B."/>
            <person name="Miyauchi S."/>
            <person name="Viragh M."/>
            <person name="Kuo A."/>
            <person name="Thoen E."/>
            <person name="Andreopoulos B."/>
            <person name="Lu D."/>
            <person name="Skrede I."/>
            <person name="Drula E."/>
            <person name="Henrissat B."/>
            <person name="Morin E."/>
            <person name="Kohler A."/>
            <person name="Barry K."/>
            <person name="LaButti K."/>
            <person name="Morin E."/>
            <person name="Salamov A."/>
            <person name="Lipzen A."/>
            <person name="Mereny Z."/>
            <person name="Hegedus B."/>
            <person name="Baldrian P."/>
            <person name="Stursova M."/>
            <person name="Weitz H."/>
            <person name="Taylor A."/>
            <person name="Grigoriev I.V."/>
            <person name="Nagy L.G."/>
            <person name="Martin F."/>
            <person name="Kauserud H."/>
        </authorList>
    </citation>
    <scope>NUCLEOTIDE SEQUENCE</scope>
    <source>
        <strain evidence="2">9284</strain>
    </source>
</reference>
<organism evidence="2 3">
    <name type="scientific">Roridomyces roridus</name>
    <dbReference type="NCBI Taxonomy" id="1738132"/>
    <lineage>
        <taxon>Eukaryota</taxon>
        <taxon>Fungi</taxon>
        <taxon>Dikarya</taxon>
        <taxon>Basidiomycota</taxon>
        <taxon>Agaricomycotina</taxon>
        <taxon>Agaricomycetes</taxon>
        <taxon>Agaricomycetidae</taxon>
        <taxon>Agaricales</taxon>
        <taxon>Marasmiineae</taxon>
        <taxon>Mycenaceae</taxon>
        <taxon>Roridomyces</taxon>
    </lineage>
</organism>
<accession>A0AAD7FDM5</accession>
<feature type="transmembrane region" description="Helical" evidence="1">
    <location>
        <begin position="26"/>
        <end position="48"/>
    </location>
</feature>
<keyword evidence="1" id="KW-1133">Transmembrane helix</keyword>
<gene>
    <name evidence="2" type="ORF">FB45DRAFT_932583</name>
</gene>